<evidence type="ECO:0000256" key="1">
    <source>
        <dbReference type="SAM" id="MobiDB-lite"/>
    </source>
</evidence>
<feature type="region of interest" description="Disordered" evidence="1">
    <location>
        <begin position="606"/>
        <end position="628"/>
    </location>
</feature>
<dbReference type="EMBL" id="BK015778">
    <property type="protein sequence ID" value="DAE24610.1"/>
    <property type="molecule type" value="Genomic_DNA"/>
</dbReference>
<dbReference type="Pfam" id="PF18798">
    <property type="entry name" value="LPD3"/>
    <property type="match status" value="1"/>
</dbReference>
<dbReference type="Pfam" id="PF18760">
    <property type="entry name" value="ART-PolyVal"/>
    <property type="match status" value="1"/>
</dbReference>
<dbReference type="InterPro" id="IPR040824">
    <property type="entry name" value="LPD3"/>
</dbReference>
<keyword evidence="2" id="KW-1133">Transmembrane helix</keyword>
<evidence type="ECO:0000313" key="5">
    <source>
        <dbReference type="EMBL" id="DAE24610.1"/>
    </source>
</evidence>
<protein>
    <submittedName>
        <fullName evidence="5">PolyVal ADP-ribosyltransferase</fullName>
    </submittedName>
</protein>
<feature type="compositionally biased region" description="Basic and acidic residues" evidence="1">
    <location>
        <begin position="1014"/>
        <end position="1024"/>
    </location>
</feature>
<sequence>MFAQDVFERLGLSQDTDLLNDLQKEALLEPTEAAQSPYMDDPAYAGFETLRGLFGSNHGDNPSMYWLAQGEEMPEFATVADAQAAVWKDFQKKARAYQAEQERQQQAREALAATIDPFIDRYVRGDAVVPSPEQVMMMQEAGISWESVRRARRGMELVREYDAQGTLYDDRIINNLAEQVGDDELARRIVLNMFYNDARKYAKDKHGDEWTGIDWIDKAAQGVTGMVRTGGVKGWRTGQKAWRNLQVMGEVDAVTNAAKRLPELIASGMDVDEARAQIEKDATFLEIRRRWAADLVQTMEAGEKEYLEGEDRHLVGRIGSQLGSIIGDTAPWFIPAIGPAIGASSAMQSRRDEGVSIGLTMEETEKRAMMFGQADALEEMIAFSPIGRLTPGYKWLKKALGGGKAAGKLAPWRARWMASPKAQYAIQGLSGAAEEAILEPTAGYLMRTVQSMNLTDERGKQTFRQYLDDMGQMMHGEQGLALLAFTFGMSGFNYPQIKKAAQEFGLSLQHYKELGGTAQGYLEAREEKTAEGFLNKALANLHDSWMEDPQASQERASAAAGERLSGERIESLRELDAWRAAEDAGMVPRVEPAEQEGMFRVYAPARSTKAPREDASVSREGQEENAPSYTLMDGEQMTAYLQAFVSEQVESDILYTQHLLAGDVTVSQALAQGRFDAAEVITRTVTDEQTGAERVVIAPETLGQMKARADMAMAAIRALEAEGVSYEDAAARMDASLSEHIPLGTLVKTWEEAQERIRTEQARTPEFKVPAMDAPFSNAYVTKVRRGDTFRRVLRYARGNATVEDLMEETMEQAVISWQAEQGLTWGEFGAMLQEAQRAMNELFPEARGEEMQFIHLDAGKPVTGHDAIEAFSKIGRSRWLADAVNHPSLPSWLRKLLNHLVKFLGAFKARVQLGEMVRQAEEQGVFTLPVRQALAVMLDAGNALYRDQQGDLMELSMERARAQAELDAMFGAGVATEARTLEDELAESRKEDEERRKEAEDEARAPENSPEAQEARREREQARVEALGEPDGSGVFNGAFIEVQEGVRLGFIDKNKLTLCPDVPQFKQGADEQTGVVNPIVGAWQRNAAPISVWRREDGSLQVISGRHRFNACTDEDINCTVYDEAAGFDLDWAQTHDVENNIRDGQASLFEIARYVSQKGLTKEEAVERGIFRKGQSRRGVELGMYGCSDLLDALGNELVSPDDAWRVAMAFRNQTEVQRAGLRALMEGKSWQQAFAVMQVAANMDRIRGLAEAAGMTFETDLFGNSHAEEYFARLAQYAAARVSELTREISSISGASRRPETARKYGVDVRDAGALEAVVKDLKAQRARWQNFGLHEDLIKEANDAVMVELGVKTREEVDRENGVLPLEAPEQEAVSADTGMLQLSQDVSRMLDAALARGAAPAEDEAPATNFSLVSIPSGEVITTAAEMRARLKPLQGKVFVNKNTGIEAVIEARVSGKTVGKAQQAQMSVANLKAVGFSAEEARKIHYTAATRIHELFENAEDGRFEEEYKDDPSRAGAYHFFNTVEIEGIGSFDVNVTALALKNEDQKLLYTLELTIENPKGVSVAYPNPDIQGDAYSASGVSTRNLSSYRSFVEKEKASIRKKAVADGTFMKAPNGADTNLTEDQWLSVRTAAFKNWFGDWEHDPQNASKVVDENGEPRVVYHGSHQWFTSFNDGKQRQQSGAPAGTIFANDNREIAVSFADYYGGHADEVILDPNDERHPRYSWGIYREGGIYDLFMNIRNPLVVDFEGRPWLDSSKGGDINALCSKAKESGHDGVIALNIVDAGLNDQENVPASTDYVAFDSVQVKSATQNRGTYDPKNPDITFSIVSAQDQGLFHDGHFEAGNAVITEPGVTFSITALHASPHSFRKFSTDFMGKGEGAQAYGWGLYFAENPKVNRSYMNQFAQDKATWKFREVETGVIEVMQRSLVGSFLPKDALPEAKEDASDIAWSVLGDLVDAARGSMTVLDIVMELHDEIDTNRKYAETYPQEREKLEQLEGFMLSLLDHLDEIEVRTGMPSNYRVELNVEDSELLGWDYVDETVLALLKDSPVEEVRYALEHAERRADYRGENVSGKDVYQELFDAFWDGEDGTKQEAQKAASVSLLSSDIKGIRYADGYTRGKVEEEQTYNYVIFDGNDIKITAFADESTGGAWADYEDPTATFSIIGEKAASFQEYHNNGLSYTDPADGKRKAIIDSRGVRLRKEHVSVSEGGHVNVSLAAALDFPELFRAYPELRKLRVDFYRDSRSGTGGFTDPQEHYIAVNVARGGKNAAPGMVLDTILHEVQHVIQGYEGFAQGAGNMSREQALAYLGESMSQLAGRDDAWAKEALPRLERMRQELEAGTLQPAFVYVFSHGEQEARLAGSFEKNSEGVVMSGLNGFRLLDAPPFSIPLTGDITELGGITFGAGRFGRMAGRVLAPNGDWLYDEMVFRMRAAAQRSVSKLRLFETGDRERGLELLAEAQELISTVERFLPHTYGFGLEPYKIWLNVFSLLYGNSGKMAPGDAVASALEAIPMKRWPEIMEGSIGKSFVNWAEKRPELEDVVEEARREIAERQADYELDSAPDADNRAALAARKGVEQEVWRRLFEEHGAEFLEEYGEQKVFRLVGKFMARVVEQIDRFRKDRTLGRIRRVAASVAPRTNPQGKPLRGKMDAESYRRLEDRLRLMEMTPAQYDAFFRKNFPEVLDEEAAGQQEGRTLWEDVKPQDMVTVETTDAEGGALALTVTKATFEAYACYEKMSVETAENAARALGEFIATRREAWENAAESKKNEIEDLLRPVLEAAGRTDDQAMATHRKQARLKTLPSGPMSLTGYLLNFSQYMQGLQSVPAFRGIAKKFERRAARFAVQKQACEKDTLAFVKKAAGRILQTEDEYEIADWIYEQRGGLDTGLTITEQEPDWQGKAREEYRAGVLNLIRRKVRKRGAARTLAHVAFLMKDMDAELKAEIERIWPDARDEVWSEKDAAVFTEKELDRYGSQEKYVEEHAARARKASKWGKGKSPYQAQSYKLDHISRMEAAYIILLSQQEDYQEMLRLKGFTQEILEGLEQFAGSEVMEFSRALREKLNERGQEVKEVTESRYGAPFPLIENYFRAFFDVGIEAIDQSIMDAASYGDAATGGKFGLIHARKKHHASLDLSIDVLTAYYAAMNEQDVYLYGSEISRDMRALINYRGENGTRGARVLEKVIGRDALNKLLVWCDSFDKGMAGNVRGFLEMQKSLNRISSAAAITLLPGRVGTWLKQSTALINAAFSSDEIDPHEWAASMARMAAGKLALSPRELMKRAALDARDATETAVIREAMSADEAGRAASGAWKRLNVKGMNLLTQTDVGLNAVSSAILYDAVYRKEMKRNPGLSREEADRRAMMEVELSLSRKAQPMTPQQRSLAAQTRSVWNVGMLFLGGESINTFAETVALWKQGGMKNKAKSVSMFYAHGLLLASMSAMLNFFTDDERRRKRREWWHIFIDALQGPLQGIPFLGALAGGAVRGMSSLCGYRYYEATTSLVPFASWDNLERAGKDLAKLFDGKDKDWVDFPLAFMGALRMAAFGAALGGASTPKGARFKAAAFSAAAFVNLTEFLLRAMKGLPLRLDGK</sequence>
<evidence type="ECO:0000259" key="3">
    <source>
        <dbReference type="Pfam" id="PF18760"/>
    </source>
</evidence>
<keyword evidence="2" id="KW-0812">Transmembrane</keyword>
<feature type="compositionally biased region" description="Basic and acidic residues" evidence="1">
    <location>
        <begin position="981"/>
        <end position="1006"/>
    </location>
</feature>
<feature type="domain" description="ART-PolyVal-like" evidence="3">
    <location>
        <begin position="1660"/>
        <end position="1823"/>
    </location>
</feature>
<name>A0A8S5R0B0_9VIRU</name>
<organism evidence="5">
    <name type="scientific">virus sp. ctPLL24</name>
    <dbReference type="NCBI Taxonomy" id="2826802"/>
    <lineage>
        <taxon>Viruses</taxon>
    </lineage>
</organism>
<dbReference type="InterPro" id="IPR049522">
    <property type="entry name" value="ART-PolyVal_dom"/>
</dbReference>
<feature type="transmembrane region" description="Helical" evidence="2">
    <location>
        <begin position="3439"/>
        <end position="3456"/>
    </location>
</feature>
<reference evidence="5" key="1">
    <citation type="journal article" date="2021" name="Proc. Natl. Acad. Sci. U.S.A.">
        <title>A Catalog of Tens of Thousands of Viruses from Human Metagenomes Reveals Hidden Associations with Chronic Diseases.</title>
        <authorList>
            <person name="Tisza M.J."/>
            <person name="Buck C.B."/>
        </authorList>
    </citation>
    <scope>NUCLEOTIDE SEQUENCE</scope>
    <source>
        <strain evidence="5">CtPLL24</strain>
    </source>
</reference>
<feature type="compositionally biased region" description="Basic and acidic residues" evidence="1">
    <location>
        <begin position="610"/>
        <end position="622"/>
    </location>
</feature>
<feature type="region of interest" description="Disordered" evidence="1">
    <location>
        <begin position="981"/>
        <end position="1031"/>
    </location>
</feature>
<evidence type="ECO:0000256" key="2">
    <source>
        <dbReference type="SAM" id="Phobius"/>
    </source>
</evidence>
<proteinExistence type="predicted"/>
<evidence type="ECO:0000259" key="4">
    <source>
        <dbReference type="Pfam" id="PF18798"/>
    </source>
</evidence>
<accession>A0A8S5R0B0</accession>
<keyword evidence="2" id="KW-0472">Membrane</keyword>
<feature type="domain" description="Large polyvalent protein-associated" evidence="4">
    <location>
        <begin position="1432"/>
        <end position="1536"/>
    </location>
</feature>